<dbReference type="RefSeq" id="WP_099342955.1">
    <property type="nucleotide sequence ID" value="NZ_CP032098.1"/>
</dbReference>
<dbReference type="KEGG" id="amol:AMOL_0496"/>
<keyword evidence="1" id="KW-1133">Transmembrane helix</keyword>
<reference evidence="2 5" key="2">
    <citation type="submission" date="2018-08" db="EMBL/GenBank/DDBJ databases">
        <title>Complete genome of the Arcobacter molluscorum type strain LMG 25693.</title>
        <authorList>
            <person name="Miller W.G."/>
            <person name="Yee E."/>
            <person name="Bono J.L."/>
        </authorList>
    </citation>
    <scope>NUCLEOTIDE SEQUENCE [LARGE SCALE GENOMIC DNA]</scope>
    <source>
        <strain evidence="2 5">CECT 7696</strain>
    </source>
</reference>
<evidence type="ECO:0000313" key="2">
    <source>
        <dbReference type="EMBL" id="AXX91512.1"/>
    </source>
</evidence>
<feature type="transmembrane region" description="Helical" evidence="1">
    <location>
        <begin position="39"/>
        <end position="65"/>
    </location>
</feature>
<proteinExistence type="predicted"/>
<keyword evidence="4" id="KW-1185">Reference proteome</keyword>
<sequence length="339" mass="38991">MGLKKYIVFSILLIVLVFGYVFSIEPGEYKVTVLDFSSLTLPIAIWVILPVVILFIGSVAHMMFYGFKSYLKYRSIAKDEENINESIKAFLLQKPDKSSYKTKSFKNITNILSQIDFEVKDASFTTSNEEINKIVSLIKEIKAGKYIQDKTLKLEPTSKLAHQNLLNKVNAEIDFCVEILKKPMNYSSDVIKQAFLNVVEEKSMTTVKKLYENVTLDKEMSEKLFKKCAKNPEFTLSNEEVIKITKNLDYDKNDFIKLAKVLKESYQPDELISLFEELSKQIDCSTEAYVYVLFEFEMIDVIREVLSSHPDADLMAFRALIDLKDAGKQYSLESLCYKS</sequence>
<dbReference type="AlphaFoldDB" id="A0A2G1DGH4"/>
<dbReference type="Proteomes" id="UP000262712">
    <property type="component" value="Chromosome"/>
</dbReference>
<protein>
    <submittedName>
        <fullName evidence="2">Membrane protein</fullName>
    </submittedName>
</protein>
<gene>
    <name evidence="2" type="ORF">AMOL_0496</name>
    <name evidence="3" type="ORF">CPU12_09880</name>
</gene>
<dbReference type="EMBL" id="CP032098">
    <property type="protein sequence ID" value="AXX91512.1"/>
    <property type="molecule type" value="Genomic_DNA"/>
</dbReference>
<organism evidence="3 4">
    <name type="scientific">Malaciobacter molluscorum LMG 25693</name>
    <dbReference type="NCBI Taxonomy" id="870501"/>
    <lineage>
        <taxon>Bacteria</taxon>
        <taxon>Pseudomonadati</taxon>
        <taxon>Campylobacterota</taxon>
        <taxon>Epsilonproteobacteria</taxon>
        <taxon>Campylobacterales</taxon>
        <taxon>Arcobacteraceae</taxon>
        <taxon>Malaciobacter</taxon>
    </lineage>
</organism>
<dbReference type="EMBL" id="NXFY01000015">
    <property type="protein sequence ID" value="PHO17598.1"/>
    <property type="molecule type" value="Genomic_DNA"/>
</dbReference>
<evidence type="ECO:0000313" key="5">
    <source>
        <dbReference type="Proteomes" id="UP000262712"/>
    </source>
</evidence>
<evidence type="ECO:0000256" key="1">
    <source>
        <dbReference type="SAM" id="Phobius"/>
    </source>
</evidence>
<evidence type="ECO:0000313" key="4">
    <source>
        <dbReference type="Proteomes" id="UP000221222"/>
    </source>
</evidence>
<accession>A0A2G1DGH4</accession>
<dbReference type="Proteomes" id="UP000221222">
    <property type="component" value="Unassembled WGS sequence"/>
</dbReference>
<evidence type="ECO:0000313" key="3">
    <source>
        <dbReference type="EMBL" id="PHO17598.1"/>
    </source>
</evidence>
<keyword evidence="1" id="KW-0812">Transmembrane</keyword>
<name>A0A2G1DGH4_9BACT</name>
<reference evidence="3 4" key="1">
    <citation type="submission" date="2017-09" db="EMBL/GenBank/DDBJ databases">
        <title>Arcobacter canalis sp. nov., a new species isolated from a water canal contaminated with urban sewage.</title>
        <authorList>
            <person name="Perez-Cataluna A."/>
            <person name="Salas-Masso N."/>
            <person name="Figueras M.J."/>
        </authorList>
    </citation>
    <scope>NUCLEOTIDE SEQUENCE [LARGE SCALE GENOMIC DNA]</scope>
    <source>
        <strain evidence="3 4">F98-3</strain>
    </source>
</reference>
<keyword evidence="1" id="KW-0472">Membrane</keyword>